<sequence length="39" mass="4720">MRTRGASRQRRLPCAWSPRPTASRRITRRPHPRRCPWHA</sequence>
<dbReference type="InParanoid" id="K3XU96"/>
<dbReference type="HOGENOM" id="CLU_3320953_0_0_1"/>
<proteinExistence type="predicted"/>
<dbReference type="Proteomes" id="UP000004995">
    <property type="component" value="Unassembled WGS sequence"/>
</dbReference>
<feature type="compositionally biased region" description="Basic residues" evidence="1">
    <location>
        <begin position="1"/>
        <end position="11"/>
    </location>
</feature>
<accession>K3XU96</accession>
<name>K3XU96_SETIT</name>
<dbReference type="EnsemblPlants" id="KQL06342">
    <property type="protein sequence ID" value="KQL06342"/>
    <property type="gene ID" value="SETIT_005503mg"/>
</dbReference>
<protein>
    <submittedName>
        <fullName evidence="2">Uncharacterized protein</fullName>
    </submittedName>
</protein>
<reference evidence="2" key="2">
    <citation type="submission" date="2018-08" db="UniProtKB">
        <authorList>
            <consortium name="EnsemblPlants"/>
        </authorList>
    </citation>
    <scope>IDENTIFICATION</scope>
    <source>
        <strain evidence="2">Yugu1</strain>
    </source>
</reference>
<dbReference type="AlphaFoldDB" id="K3XU96"/>
<dbReference type="Gramene" id="KQL06342">
    <property type="protein sequence ID" value="KQL06342"/>
    <property type="gene ID" value="SETIT_005503mg"/>
</dbReference>
<organism evidence="2 3">
    <name type="scientific">Setaria italica</name>
    <name type="common">Foxtail millet</name>
    <name type="synonym">Panicum italicum</name>
    <dbReference type="NCBI Taxonomy" id="4555"/>
    <lineage>
        <taxon>Eukaryota</taxon>
        <taxon>Viridiplantae</taxon>
        <taxon>Streptophyta</taxon>
        <taxon>Embryophyta</taxon>
        <taxon>Tracheophyta</taxon>
        <taxon>Spermatophyta</taxon>
        <taxon>Magnoliopsida</taxon>
        <taxon>Liliopsida</taxon>
        <taxon>Poales</taxon>
        <taxon>Poaceae</taxon>
        <taxon>PACMAD clade</taxon>
        <taxon>Panicoideae</taxon>
        <taxon>Panicodae</taxon>
        <taxon>Paniceae</taxon>
        <taxon>Cenchrinae</taxon>
        <taxon>Setaria</taxon>
    </lineage>
</organism>
<feature type="compositionally biased region" description="Basic residues" evidence="1">
    <location>
        <begin position="25"/>
        <end position="39"/>
    </location>
</feature>
<reference evidence="3" key="1">
    <citation type="journal article" date="2012" name="Nat. Biotechnol.">
        <title>Reference genome sequence of the model plant Setaria.</title>
        <authorList>
            <person name="Bennetzen J.L."/>
            <person name="Schmutz J."/>
            <person name="Wang H."/>
            <person name="Percifield R."/>
            <person name="Hawkins J."/>
            <person name="Pontaroli A.C."/>
            <person name="Estep M."/>
            <person name="Feng L."/>
            <person name="Vaughn J.N."/>
            <person name="Grimwood J."/>
            <person name="Jenkins J."/>
            <person name="Barry K."/>
            <person name="Lindquist E."/>
            <person name="Hellsten U."/>
            <person name="Deshpande S."/>
            <person name="Wang X."/>
            <person name="Wu X."/>
            <person name="Mitros T."/>
            <person name="Triplett J."/>
            <person name="Yang X."/>
            <person name="Ye C.Y."/>
            <person name="Mauro-Herrera M."/>
            <person name="Wang L."/>
            <person name="Li P."/>
            <person name="Sharma M."/>
            <person name="Sharma R."/>
            <person name="Ronald P.C."/>
            <person name="Panaud O."/>
            <person name="Kellogg E.A."/>
            <person name="Brutnell T.P."/>
            <person name="Doust A.N."/>
            <person name="Tuskan G.A."/>
            <person name="Rokhsar D."/>
            <person name="Devos K.M."/>
        </authorList>
    </citation>
    <scope>NUCLEOTIDE SEQUENCE [LARGE SCALE GENOMIC DNA]</scope>
    <source>
        <strain evidence="3">cv. Yugu1</strain>
    </source>
</reference>
<evidence type="ECO:0000313" key="2">
    <source>
        <dbReference type="EnsemblPlants" id="KQL06342"/>
    </source>
</evidence>
<evidence type="ECO:0000256" key="1">
    <source>
        <dbReference type="SAM" id="MobiDB-lite"/>
    </source>
</evidence>
<keyword evidence="3" id="KW-1185">Reference proteome</keyword>
<dbReference type="EMBL" id="AGNK02003243">
    <property type="status" value="NOT_ANNOTATED_CDS"/>
    <property type="molecule type" value="Genomic_DNA"/>
</dbReference>
<evidence type="ECO:0000313" key="3">
    <source>
        <dbReference type="Proteomes" id="UP000004995"/>
    </source>
</evidence>
<feature type="region of interest" description="Disordered" evidence="1">
    <location>
        <begin position="1"/>
        <end position="39"/>
    </location>
</feature>